<feature type="compositionally biased region" description="Basic residues" evidence="1">
    <location>
        <begin position="251"/>
        <end position="265"/>
    </location>
</feature>
<accession>A0AAD1VQB6</accession>
<feature type="domain" description="C2H2-type" evidence="2">
    <location>
        <begin position="132"/>
        <end position="152"/>
    </location>
</feature>
<feature type="compositionally biased region" description="Polar residues" evidence="1">
    <location>
        <begin position="269"/>
        <end position="281"/>
    </location>
</feature>
<evidence type="ECO:0000259" key="2">
    <source>
        <dbReference type="PROSITE" id="PS00028"/>
    </source>
</evidence>
<feature type="region of interest" description="Disordered" evidence="1">
    <location>
        <begin position="93"/>
        <end position="122"/>
    </location>
</feature>
<protein>
    <submittedName>
        <fullName evidence="3">Nuclear fragile X mental retardation-interacting 1</fullName>
    </submittedName>
</protein>
<dbReference type="EMBL" id="OW240912">
    <property type="protein sequence ID" value="CAH2224032.1"/>
    <property type="molecule type" value="Genomic_DNA"/>
</dbReference>
<feature type="compositionally biased region" description="Polar residues" evidence="1">
    <location>
        <begin position="382"/>
        <end position="403"/>
    </location>
</feature>
<dbReference type="InterPro" id="IPR013087">
    <property type="entry name" value="Znf_C2H2_type"/>
</dbReference>
<feature type="compositionally biased region" description="Basic residues" evidence="1">
    <location>
        <begin position="417"/>
        <end position="429"/>
    </location>
</feature>
<dbReference type="Proteomes" id="UP001295444">
    <property type="component" value="Chromosome 01"/>
</dbReference>
<feature type="compositionally biased region" description="Pro residues" evidence="1">
    <location>
        <begin position="42"/>
        <end position="64"/>
    </location>
</feature>
<dbReference type="PANTHER" id="PTHR13309">
    <property type="entry name" value="NUCLEAR FRAGILE X MENTAL RETARDATION PROTEIN INTERACTING PROTEIN 1"/>
    <property type="match status" value="1"/>
</dbReference>
<dbReference type="Pfam" id="PF10453">
    <property type="entry name" value="NUFIP1"/>
    <property type="match status" value="1"/>
</dbReference>
<feature type="region of interest" description="Disordered" evidence="1">
    <location>
        <begin position="1"/>
        <end position="64"/>
    </location>
</feature>
<keyword evidence="4" id="KW-1185">Reference proteome</keyword>
<name>A0AAD1VQB6_PELCU</name>
<dbReference type="GO" id="GO:0000492">
    <property type="term" value="P:box C/D snoRNP assembly"/>
    <property type="evidence" value="ECO:0007669"/>
    <property type="project" value="TreeGrafter"/>
</dbReference>
<dbReference type="InterPro" id="IPR019496">
    <property type="entry name" value="NUFIP1_cons_dom"/>
</dbReference>
<evidence type="ECO:0000256" key="1">
    <source>
        <dbReference type="SAM" id="MobiDB-lite"/>
    </source>
</evidence>
<proteinExistence type="predicted"/>
<dbReference type="InterPro" id="IPR039136">
    <property type="entry name" value="NUFIP1-like"/>
</dbReference>
<evidence type="ECO:0000313" key="4">
    <source>
        <dbReference type="Proteomes" id="UP001295444"/>
    </source>
</evidence>
<feature type="compositionally biased region" description="Polar residues" evidence="1">
    <location>
        <begin position="28"/>
        <end position="41"/>
    </location>
</feature>
<organism evidence="3 4">
    <name type="scientific">Pelobates cultripes</name>
    <name type="common">Western spadefoot toad</name>
    <dbReference type="NCBI Taxonomy" id="61616"/>
    <lineage>
        <taxon>Eukaryota</taxon>
        <taxon>Metazoa</taxon>
        <taxon>Chordata</taxon>
        <taxon>Craniata</taxon>
        <taxon>Vertebrata</taxon>
        <taxon>Euteleostomi</taxon>
        <taxon>Amphibia</taxon>
        <taxon>Batrachia</taxon>
        <taxon>Anura</taxon>
        <taxon>Pelobatoidea</taxon>
        <taxon>Pelobatidae</taxon>
        <taxon>Pelobates</taxon>
    </lineage>
</organism>
<evidence type="ECO:0000313" key="3">
    <source>
        <dbReference type="EMBL" id="CAH2224032.1"/>
    </source>
</evidence>
<dbReference type="PANTHER" id="PTHR13309:SF0">
    <property type="entry name" value="FMR1-INTERACTING PROTEIN NUFIP1"/>
    <property type="match status" value="1"/>
</dbReference>
<sequence length="546" mass="61896">MENSSTYPAPFLRPPVFTGTPPPPPPTSQWLHGSTHSSPTNQWPPGPSPSAPNNHWPPGPPPPPGPWYGGWNQWPPQYNQSYYPTQYSGGPGYYGHESHKQDGNGTTISDGQFEMRGHKRKQKKEPVYTHYCDTCDRGFKNVEKYNEHISQHVKCEVDGCRFNAHEKLVQIHWKNMHGPGAKKIKLDTPDEISKWREERRKNFPTQENIARKKHLQKQKEERGDVLKTQQFGKMKGMWKGPAGGCNDGQQRKHNKKQRNFRKKFKRNESATQHIESANTKPNKINVHKERQNKPANEQFVDPLNMLAGSDPVESDKEEKTVNTGLCVIPNQVTTGLSRLIASYGSSSDSDDDKPEEFQIKTVAKALEENKIILQKNVQSENTIKFPNTQNADSQNRSLQNKGPQSKFVPQSREHGKQGKKPHNAPIKHRPTLLEMLLSHDIRHERNVILQCVRYILQNDFFDAPLDIKAHESTTNGISNGFVPEGGSVNADNRLEMHGAQQSVSGNGLRKEEDNEDEVFNHASQQSTIVDDEIWETPASYIDTAEV</sequence>
<dbReference type="GO" id="GO:0005634">
    <property type="term" value="C:nucleus"/>
    <property type="evidence" value="ECO:0007669"/>
    <property type="project" value="TreeGrafter"/>
</dbReference>
<feature type="region of interest" description="Disordered" evidence="1">
    <location>
        <begin position="235"/>
        <end position="281"/>
    </location>
</feature>
<feature type="region of interest" description="Disordered" evidence="1">
    <location>
        <begin position="382"/>
        <end position="429"/>
    </location>
</feature>
<dbReference type="GO" id="GO:0003723">
    <property type="term" value="F:RNA binding"/>
    <property type="evidence" value="ECO:0007669"/>
    <property type="project" value="InterPro"/>
</dbReference>
<dbReference type="AlphaFoldDB" id="A0AAD1VQB6"/>
<reference evidence="3" key="1">
    <citation type="submission" date="2022-03" db="EMBL/GenBank/DDBJ databases">
        <authorList>
            <person name="Alioto T."/>
            <person name="Alioto T."/>
            <person name="Gomez Garrido J."/>
        </authorList>
    </citation>
    <scope>NUCLEOTIDE SEQUENCE</scope>
</reference>
<dbReference type="SMART" id="SM00355">
    <property type="entry name" value="ZnF_C2H2"/>
    <property type="match status" value="2"/>
</dbReference>
<dbReference type="PROSITE" id="PS00028">
    <property type="entry name" value="ZINC_FINGER_C2H2_1"/>
    <property type="match status" value="1"/>
</dbReference>
<gene>
    <name evidence="3" type="ORF">PECUL_23A048424</name>
</gene>